<keyword evidence="2" id="KW-1185">Reference proteome</keyword>
<evidence type="ECO:0000313" key="2">
    <source>
        <dbReference type="Proteomes" id="UP000025227"/>
    </source>
</evidence>
<name>A0A7I4Y8Z8_HAECO</name>
<dbReference type="Proteomes" id="UP000025227">
    <property type="component" value="Unplaced"/>
</dbReference>
<reference evidence="3" key="1">
    <citation type="submission" date="2020-12" db="UniProtKB">
        <authorList>
            <consortium name="WormBaseParasite"/>
        </authorList>
    </citation>
    <scope>IDENTIFICATION</scope>
    <source>
        <strain evidence="3">MHco3</strain>
    </source>
</reference>
<organism evidence="2 3">
    <name type="scientific">Haemonchus contortus</name>
    <name type="common">Barber pole worm</name>
    <dbReference type="NCBI Taxonomy" id="6289"/>
    <lineage>
        <taxon>Eukaryota</taxon>
        <taxon>Metazoa</taxon>
        <taxon>Ecdysozoa</taxon>
        <taxon>Nematoda</taxon>
        <taxon>Chromadorea</taxon>
        <taxon>Rhabditida</taxon>
        <taxon>Rhabditina</taxon>
        <taxon>Rhabditomorpha</taxon>
        <taxon>Strongyloidea</taxon>
        <taxon>Trichostrongylidae</taxon>
        <taxon>Haemonchus</taxon>
    </lineage>
</organism>
<keyword evidence="1" id="KW-0732">Signal</keyword>
<evidence type="ECO:0000256" key="1">
    <source>
        <dbReference type="SAM" id="SignalP"/>
    </source>
</evidence>
<dbReference type="AlphaFoldDB" id="A0A7I4Y8Z8"/>
<proteinExistence type="predicted"/>
<accession>A0A7I4Y8Z8</accession>
<feature type="chain" id="PRO_5029593076" evidence="1">
    <location>
        <begin position="18"/>
        <end position="134"/>
    </location>
</feature>
<evidence type="ECO:0000313" key="3">
    <source>
        <dbReference type="WBParaSite" id="HCON_00064545-00001"/>
    </source>
</evidence>
<protein>
    <submittedName>
        <fullName evidence="3">SVWC domain-containing protein</fullName>
    </submittedName>
</protein>
<feature type="signal peptide" evidence="1">
    <location>
        <begin position="1"/>
        <end position="17"/>
    </location>
</feature>
<dbReference type="WBParaSite" id="HCON_00064545-00001">
    <property type="protein sequence ID" value="HCON_00064545-00001"/>
    <property type="gene ID" value="HCON_00064545"/>
</dbReference>
<sequence>MDGRWRAFLLLFPTISCFRCYNVTLTGLQGSWREEKSLTLSECSRGCLFEEVARGGGFLFKLGCYPRFDTIGPSGCESYPGKAPREKCICLHHGCNGHLLVYRHPEILDYFLEINHEAHPYEQNEKLEDCLKRE</sequence>